<dbReference type="Gene3D" id="3.40.50.1220">
    <property type="entry name" value="TPP-binding domain"/>
    <property type="match status" value="1"/>
</dbReference>
<dbReference type="SUPFAM" id="SSF52467">
    <property type="entry name" value="DHS-like NAD/FAD-binding domain"/>
    <property type="match status" value="1"/>
</dbReference>
<evidence type="ECO:0000256" key="9">
    <source>
        <dbReference type="ARBA" id="ARBA00022857"/>
    </source>
</evidence>
<organism evidence="18 19">
    <name type="scientific">Lichenicoccus roseus</name>
    <dbReference type="NCBI Taxonomy" id="2683649"/>
    <lineage>
        <taxon>Bacteria</taxon>
        <taxon>Pseudomonadati</taxon>
        <taxon>Pseudomonadota</taxon>
        <taxon>Alphaproteobacteria</taxon>
        <taxon>Acetobacterales</taxon>
        <taxon>Acetobacteraceae</taxon>
        <taxon>Lichenicoccus</taxon>
    </lineage>
</organism>
<dbReference type="Pfam" id="PF02233">
    <property type="entry name" value="PNTB"/>
    <property type="match status" value="1"/>
</dbReference>
<keyword evidence="8 16" id="KW-0812">Transmembrane</keyword>
<feature type="transmembrane region" description="Helical" evidence="16">
    <location>
        <begin position="161"/>
        <end position="178"/>
    </location>
</feature>
<comment type="catalytic activity">
    <reaction evidence="14 15">
        <text>NAD(+) + NADPH + H(+)(in) = NADH + NADP(+) + H(+)(out)</text>
        <dbReference type="Rhea" id="RHEA:47992"/>
        <dbReference type="ChEBI" id="CHEBI:15378"/>
        <dbReference type="ChEBI" id="CHEBI:57540"/>
        <dbReference type="ChEBI" id="CHEBI:57783"/>
        <dbReference type="ChEBI" id="CHEBI:57945"/>
        <dbReference type="ChEBI" id="CHEBI:58349"/>
        <dbReference type="EC" id="7.1.1.1"/>
    </reaction>
</comment>
<dbReference type="GO" id="GO:0050661">
    <property type="term" value="F:NADP binding"/>
    <property type="evidence" value="ECO:0007669"/>
    <property type="project" value="InterPro"/>
</dbReference>
<feature type="transmembrane region" description="Helical" evidence="16">
    <location>
        <begin position="87"/>
        <end position="107"/>
    </location>
</feature>
<name>A0A5R9J1M9_9PROT</name>
<dbReference type="InterPro" id="IPR029035">
    <property type="entry name" value="DHS-like_NAD/FAD-binding_dom"/>
</dbReference>
<dbReference type="Proteomes" id="UP000305654">
    <property type="component" value="Unassembled WGS sequence"/>
</dbReference>
<feature type="transmembrane region" description="Helical" evidence="16">
    <location>
        <begin position="6"/>
        <end position="24"/>
    </location>
</feature>
<evidence type="ECO:0000256" key="8">
    <source>
        <dbReference type="ARBA" id="ARBA00022692"/>
    </source>
</evidence>
<feature type="transmembrane region" description="Helical" evidence="16">
    <location>
        <begin position="36"/>
        <end position="54"/>
    </location>
</feature>
<feature type="transmembrane region" description="Helical" evidence="16">
    <location>
        <begin position="211"/>
        <end position="229"/>
    </location>
</feature>
<dbReference type="EC" id="7.1.1.1" evidence="4 15"/>
<proteinExistence type="inferred from homology"/>
<protein>
    <recommendedName>
        <fullName evidence="5 15">NAD(P) transhydrogenase subunit beta</fullName>
        <ecNumber evidence="4 15">7.1.1.1</ecNumber>
    </recommendedName>
    <alternativeName>
        <fullName evidence="15">Nicotinamide nucleotide transhydrogenase subunit beta</fullName>
    </alternativeName>
</protein>
<evidence type="ECO:0000256" key="5">
    <source>
        <dbReference type="ARBA" id="ARBA00014581"/>
    </source>
</evidence>
<dbReference type="RefSeq" id="WP_138327800.1">
    <property type="nucleotide sequence ID" value="NZ_VCDI01000010.1"/>
</dbReference>
<feature type="transmembrane region" description="Helical" evidence="16">
    <location>
        <begin position="60"/>
        <end position="80"/>
    </location>
</feature>
<feature type="transmembrane region" description="Helical" evidence="16">
    <location>
        <begin position="119"/>
        <end position="141"/>
    </location>
</feature>
<dbReference type="EMBL" id="VCDI01000010">
    <property type="protein sequence ID" value="TLU70859.1"/>
    <property type="molecule type" value="Genomic_DNA"/>
</dbReference>
<dbReference type="InterPro" id="IPR034300">
    <property type="entry name" value="PNTB-like"/>
</dbReference>
<keyword evidence="11 16" id="KW-1133">Transmembrane helix</keyword>
<evidence type="ECO:0000256" key="2">
    <source>
        <dbReference type="ARBA" id="ARBA00004429"/>
    </source>
</evidence>
<evidence type="ECO:0000256" key="1">
    <source>
        <dbReference type="ARBA" id="ARBA00003943"/>
    </source>
</evidence>
<feature type="domain" description="NADP transhydrogenase beta-like" evidence="17">
    <location>
        <begin position="7"/>
        <end position="455"/>
    </location>
</feature>
<feature type="transmembrane region" description="Helical" evidence="16">
    <location>
        <begin position="184"/>
        <end position="204"/>
    </location>
</feature>
<evidence type="ECO:0000256" key="13">
    <source>
        <dbReference type="ARBA" id="ARBA00023136"/>
    </source>
</evidence>
<evidence type="ECO:0000256" key="14">
    <source>
        <dbReference type="ARBA" id="ARBA00048202"/>
    </source>
</evidence>
<comment type="subcellular location">
    <subcellularLocation>
        <location evidence="2">Cell inner membrane</location>
        <topology evidence="2">Multi-pass membrane protein</topology>
    </subcellularLocation>
</comment>
<dbReference type="PANTHER" id="PTHR44758">
    <property type="entry name" value="NAD(P) TRANSHYDROGENASE SUBUNIT BETA"/>
    <property type="match status" value="1"/>
</dbReference>
<keyword evidence="10 15" id="KW-1278">Translocase</keyword>
<dbReference type="InterPro" id="IPR012136">
    <property type="entry name" value="NADH_DH_b"/>
</dbReference>
<keyword evidence="9 15" id="KW-0521">NADP</keyword>
<evidence type="ECO:0000256" key="7">
    <source>
        <dbReference type="ARBA" id="ARBA00022519"/>
    </source>
</evidence>
<evidence type="ECO:0000259" key="17">
    <source>
        <dbReference type="Pfam" id="PF02233"/>
    </source>
</evidence>
<evidence type="ECO:0000313" key="19">
    <source>
        <dbReference type="Proteomes" id="UP000305654"/>
    </source>
</evidence>
<accession>A0A5R9J1M9</accession>
<dbReference type="PANTHER" id="PTHR44758:SF1">
    <property type="entry name" value="NAD(P) TRANSHYDROGENASE SUBUNIT BETA"/>
    <property type="match status" value="1"/>
</dbReference>
<evidence type="ECO:0000256" key="6">
    <source>
        <dbReference type="ARBA" id="ARBA00022475"/>
    </source>
</evidence>
<dbReference type="OrthoDB" id="9763786at2"/>
<evidence type="ECO:0000256" key="4">
    <source>
        <dbReference type="ARBA" id="ARBA00012943"/>
    </source>
</evidence>
<keyword evidence="7 15" id="KW-0997">Cell inner membrane</keyword>
<feature type="transmembrane region" description="Helical" evidence="16">
    <location>
        <begin position="235"/>
        <end position="254"/>
    </location>
</feature>
<evidence type="ECO:0000256" key="10">
    <source>
        <dbReference type="ARBA" id="ARBA00022967"/>
    </source>
</evidence>
<dbReference type="GO" id="GO:0005886">
    <property type="term" value="C:plasma membrane"/>
    <property type="evidence" value="ECO:0007669"/>
    <property type="project" value="UniProtKB-SubCell"/>
</dbReference>
<evidence type="ECO:0000256" key="3">
    <source>
        <dbReference type="ARBA" id="ARBA00007919"/>
    </source>
</evidence>
<keyword evidence="13 15" id="KW-0472">Membrane</keyword>
<evidence type="ECO:0000256" key="12">
    <source>
        <dbReference type="ARBA" id="ARBA00023027"/>
    </source>
</evidence>
<dbReference type="PIRSF" id="PIRSF000204">
    <property type="entry name" value="PNTB"/>
    <property type="match status" value="1"/>
</dbReference>
<evidence type="ECO:0000256" key="11">
    <source>
        <dbReference type="ARBA" id="ARBA00022989"/>
    </source>
</evidence>
<comment type="function">
    <text evidence="1 15">The transhydrogenation between NADH and NADP is coupled to respiration and ATP hydrolysis and functions as a proton pump across the membrane.</text>
</comment>
<evidence type="ECO:0000256" key="16">
    <source>
        <dbReference type="SAM" id="Phobius"/>
    </source>
</evidence>
<comment type="caution">
    <text evidence="18">The sequence shown here is derived from an EMBL/GenBank/DDBJ whole genome shotgun (WGS) entry which is preliminary data.</text>
</comment>
<gene>
    <name evidence="18" type="ORF">FE263_19940</name>
</gene>
<dbReference type="GO" id="GO:0008750">
    <property type="term" value="F:proton-translocating NAD(P)+ transhydrogenase activity"/>
    <property type="evidence" value="ECO:0007669"/>
    <property type="project" value="UniProtKB-EC"/>
</dbReference>
<keyword evidence="6 15" id="KW-1003">Cell membrane</keyword>
<evidence type="ECO:0000313" key="18">
    <source>
        <dbReference type="EMBL" id="TLU70859.1"/>
    </source>
</evidence>
<keyword evidence="19" id="KW-1185">Reference proteome</keyword>
<reference evidence="18 19" key="1">
    <citation type="submission" date="2019-05" db="EMBL/GenBank/DDBJ databases">
        <authorList>
            <person name="Pankratov T."/>
            <person name="Grouzdev D."/>
        </authorList>
    </citation>
    <scope>NUCLEOTIDE SEQUENCE [LARGE SCALE GENOMIC DNA]</scope>
    <source>
        <strain evidence="18 19">KEBCLARHB70R</strain>
    </source>
</reference>
<comment type="similarity">
    <text evidence="3 15">Belongs to the PNT beta subunit family.</text>
</comment>
<dbReference type="AlphaFoldDB" id="A0A5R9J1M9"/>
<evidence type="ECO:0000256" key="15">
    <source>
        <dbReference type="PIRNR" id="PIRNR000204"/>
    </source>
</evidence>
<keyword evidence="12 15" id="KW-0520">NAD</keyword>
<sequence length="461" mass="48156">MRETSIQLAYLVATFLFVVALRSLGRPDTARRGMQLAAIGMAVAIVATLFNAHILSYEWIVVGCVVGAVAGYPLGMWVPMTAMPQRIALSHAFGALAATLVGVGEYSRGFAVGDIGRGHVVALGLEVLFGGLTVTGSLMAFGKLQEILPGRPMTFRFQHGFNLALMACAVCGLLWLIIDPTNLAVAIAMLSISLVLGVLFVLPIGGADMPVVVSLLNSYAGLAAVATGFAIDNNILIVVGALDGLSGLILSVAMSKAMNRSFSNVLFGAFGSPVASAEGAAAAGGEMTAIAAEDVALRIAYSDRAIIVPGYGLAVAQAQHQVRELADLVDKRGGDVRFAIHPVAGRMPGHMNVLLAEAGVPYDKLVEMEDINERFAETDIVLVVGANDVVNPAARTNPNSPIFGMPILKVADAKSVVVLKRGRGTGFSGVENDLFVDPKTSMLFGDAKQSLLNLVVEVKNV</sequence>